<dbReference type="InterPro" id="IPR015943">
    <property type="entry name" value="WD40/YVTN_repeat-like_dom_sf"/>
</dbReference>
<dbReference type="InterPro" id="IPR011047">
    <property type="entry name" value="Quinoprotein_ADH-like_sf"/>
</dbReference>
<dbReference type="Proteomes" id="UP000262939">
    <property type="component" value="Unassembled WGS sequence"/>
</dbReference>
<keyword evidence="2" id="KW-1185">Reference proteome</keyword>
<gene>
    <name evidence="1" type="ORF">D0466_20755</name>
</gene>
<name>A0A372L7Q3_9BACI</name>
<dbReference type="SUPFAM" id="SSF50998">
    <property type="entry name" value="Quinoprotein alcohol dehydrogenase-like"/>
    <property type="match status" value="1"/>
</dbReference>
<evidence type="ECO:0000313" key="1">
    <source>
        <dbReference type="EMBL" id="RFU60783.1"/>
    </source>
</evidence>
<sequence length="363" mass="40694">MFFCHVNIEKYKKRGESMKKLLACILSAILLFTFTSGTLASSKMTLKKIWSYKNEASLPEKWLYHVVKDGNSIYMTGNGQGYARMLAISPKGKRVWEKELSDGFAVGLGETPVLYVSKNGTITKYNLTTGGKIHTVKTPFKSDYIELAGVSLSDTLYVVNDENEVLEISDDGKVISNKGRVSATEDNNNLKVYKPNVQNWDDETPKKVEDALTKSKPAFAADKKKFEAAYGKGAKYEYIYSMYKALGSELYVAANYDISGTKTGKKEVTHSVLYRFTKDGKKLAAKDLGDLRASDIAVNSKGVQYVSLHTPFSSSKSSSVVRVFDKKYQQLTELKLTGQTVFEGKLINNKLYLVTDRYFYVYQ</sequence>
<dbReference type="AlphaFoldDB" id="A0A372L7Q3"/>
<evidence type="ECO:0000313" key="2">
    <source>
        <dbReference type="Proteomes" id="UP000262939"/>
    </source>
</evidence>
<accession>A0A372L7Q3</accession>
<evidence type="ECO:0008006" key="3">
    <source>
        <dbReference type="Google" id="ProtNLM"/>
    </source>
</evidence>
<proteinExistence type="predicted"/>
<dbReference type="EMBL" id="QVTD01000022">
    <property type="protein sequence ID" value="RFU60783.1"/>
    <property type="molecule type" value="Genomic_DNA"/>
</dbReference>
<reference evidence="1 2" key="1">
    <citation type="submission" date="2018-08" db="EMBL/GenBank/DDBJ databases">
        <title>Bacillus chawlae sp. nov., Bacillus glennii sp. nov., and Bacillus saganii sp. nov. Isolated from the Vehicle Assembly Building at Kennedy Space Center where the Viking Spacecraft were Assembled.</title>
        <authorList>
            <person name="Seuylemezian A."/>
            <person name="Vaishampayan P."/>
        </authorList>
    </citation>
    <scope>NUCLEOTIDE SEQUENCE [LARGE SCALE GENOMIC DNA]</scope>
    <source>
        <strain evidence="1 2">V44-8</strain>
    </source>
</reference>
<organism evidence="1 2">
    <name type="scientific">Peribacillus glennii</name>
    <dbReference type="NCBI Taxonomy" id="2303991"/>
    <lineage>
        <taxon>Bacteria</taxon>
        <taxon>Bacillati</taxon>
        <taxon>Bacillota</taxon>
        <taxon>Bacilli</taxon>
        <taxon>Bacillales</taxon>
        <taxon>Bacillaceae</taxon>
        <taxon>Peribacillus</taxon>
    </lineage>
</organism>
<comment type="caution">
    <text evidence="1">The sequence shown here is derived from an EMBL/GenBank/DDBJ whole genome shotgun (WGS) entry which is preliminary data.</text>
</comment>
<dbReference type="Gene3D" id="2.130.10.10">
    <property type="entry name" value="YVTN repeat-like/Quinoprotein amine dehydrogenase"/>
    <property type="match status" value="1"/>
</dbReference>
<protein>
    <recommendedName>
        <fullName evidence="3">WD40 repeat domain-containing protein</fullName>
    </recommendedName>
</protein>